<dbReference type="SUPFAM" id="SSF158997">
    <property type="entry name" value="Trm112p-like"/>
    <property type="match status" value="1"/>
</dbReference>
<protein>
    <recommendedName>
        <fullName evidence="2">Protein preY, mitochondrial</fullName>
    </recommendedName>
</protein>
<dbReference type="Gene3D" id="2.20.25.10">
    <property type="match status" value="1"/>
</dbReference>
<feature type="non-terminal residue" evidence="3">
    <location>
        <position position="1"/>
    </location>
</feature>
<evidence type="ECO:0000256" key="1">
    <source>
        <dbReference type="ARBA" id="ARBA00038479"/>
    </source>
</evidence>
<evidence type="ECO:0000256" key="2">
    <source>
        <dbReference type="ARBA" id="ARBA00040939"/>
    </source>
</evidence>
<gene>
    <name evidence="3" type="ORF">AM593_03386</name>
</gene>
<dbReference type="PANTHER" id="PTHR33505:SF4">
    <property type="entry name" value="PROTEIN PREY, MITOCHONDRIAL"/>
    <property type="match status" value="1"/>
</dbReference>
<evidence type="ECO:0000313" key="3">
    <source>
        <dbReference type="EMBL" id="OPL21047.1"/>
    </source>
</evidence>
<comment type="similarity">
    <text evidence="1">Belongs to the PREY family.</text>
</comment>
<dbReference type="EMBL" id="KV595846">
    <property type="protein sequence ID" value="OPL21047.1"/>
    <property type="molecule type" value="Genomic_DNA"/>
</dbReference>
<dbReference type="HAMAP" id="MF_01187">
    <property type="entry name" value="UPF0434"/>
    <property type="match status" value="1"/>
</dbReference>
<name>A0A3R5TI69_MYTGA</name>
<evidence type="ECO:0000313" key="4">
    <source>
        <dbReference type="Proteomes" id="UP000266721"/>
    </source>
</evidence>
<sequence length="137" mass="15411">MVNLIKFVFSSLFFTKDIYSAVKLLFITKSLYSVFIGKVFTHNIIGVQSKFSTSSCLLNGYREATSTTEFDESMLEFVVCPLSKTQLRYDKDNNELVCDEIQVAYPINNGIPNLIPQRARKLKIESTSNGTSDTGKS</sequence>
<dbReference type="InterPro" id="IPR005651">
    <property type="entry name" value="Trm112-like"/>
</dbReference>
<keyword evidence="4" id="KW-1185">Reference proteome</keyword>
<dbReference type="AlphaFoldDB" id="A0A3R5TI69"/>
<accession>A0A3R5TI69</accession>
<reference evidence="3 4" key="1">
    <citation type="journal article" date="2016" name="PLoS ONE">
        <title>A First Insight into the Genome of the Filter-Feeder Mussel Mytilus galloprovincialis.</title>
        <authorList>
            <person name="Murgarella M."/>
            <person name="Puiu D."/>
            <person name="Novoa B."/>
            <person name="Figueras A."/>
            <person name="Posada D."/>
            <person name="Canchaya C."/>
        </authorList>
    </citation>
    <scope>NUCLEOTIDE SEQUENCE [LARGE SCALE GENOMIC DNA]</scope>
    <source>
        <tissue evidence="3">Muscle</tissue>
    </source>
</reference>
<dbReference type="Proteomes" id="UP000266721">
    <property type="component" value="Unassembled WGS sequence"/>
</dbReference>
<proteinExistence type="inferred from homology"/>
<organism evidence="3 4">
    <name type="scientific">Mytilus galloprovincialis</name>
    <name type="common">Mediterranean mussel</name>
    <dbReference type="NCBI Taxonomy" id="29158"/>
    <lineage>
        <taxon>Eukaryota</taxon>
        <taxon>Metazoa</taxon>
        <taxon>Spiralia</taxon>
        <taxon>Lophotrochozoa</taxon>
        <taxon>Mollusca</taxon>
        <taxon>Bivalvia</taxon>
        <taxon>Autobranchia</taxon>
        <taxon>Pteriomorphia</taxon>
        <taxon>Mytilida</taxon>
        <taxon>Mytiloidea</taxon>
        <taxon>Mytilidae</taxon>
        <taxon>Mytilinae</taxon>
        <taxon>Mytilus</taxon>
    </lineage>
</organism>
<dbReference type="Pfam" id="PF03966">
    <property type="entry name" value="Trm112p"/>
    <property type="match status" value="1"/>
</dbReference>
<dbReference type="PANTHER" id="PTHR33505">
    <property type="entry name" value="ZGC:162634"/>
    <property type="match status" value="1"/>
</dbReference>